<comment type="caution">
    <text evidence="2">The sequence shown here is derived from an EMBL/GenBank/DDBJ whole genome shotgun (WGS) entry which is preliminary data.</text>
</comment>
<feature type="domain" description="4Fe-4S Wbl-type" evidence="1">
    <location>
        <begin position="3"/>
        <end position="77"/>
    </location>
</feature>
<organism evidence="2 3">
    <name type="scientific">Rhodococcus olei</name>
    <dbReference type="NCBI Taxonomy" id="2161675"/>
    <lineage>
        <taxon>Bacteria</taxon>
        <taxon>Bacillati</taxon>
        <taxon>Actinomycetota</taxon>
        <taxon>Actinomycetes</taxon>
        <taxon>Mycobacteriales</taxon>
        <taxon>Nocardiaceae</taxon>
        <taxon>Rhodococcus</taxon>
    </lineage>
</organism>
<protein>
    <recommendedName>
        <fullName evidence="1">4Fe-4S Wbl-type domain-containing protein</fullName>
    </recommendedName>
</protein>
<reference evidence="3" key="1">
    <citation type="journal article" date="2019" name="Int. J. Syst. Evol. Microbiol.">
        <title>The Global Catalogue of Microorganisms (GCM) 10K type strain sequencing project: providing services to taxonomists for standard genome sequencing and annotation.</title>
        <authorList>
            <consortium name="The Broad Institute Genomics Platform"/>
            <consortium name="The Broad Institute Genome Sequencing Center for Infectious Disease"/>
            <person name="Wu L."/>
            <person name="Ma J."/>
        </authorList>
    </citation>
    <scope>NUCLEOTIDE SEQUENCE [LARGE SCALE GENOMIC DNA]</scope>
    <source>
        <strain evidence="3">JCM 32206</strain>
    </source>
</reference>
<dbReference type="InterPro" id="IPR034768">
    <property type="entry name" value="4FE4S_WBL"/>
</dbReference>
<proteinExistence type="predicted"/>
<evidence type="ECO:0000313" key="3">
    <source>
        <dbReference type="Proteomes" id="UP001501183"/>
    </source>
</evidence>
<gene>
    <name evidence="2" type="ORF">GCM10023094_09240</name>
</gene>
<dbReference type="EMBL" id="BAABFB010000022">
    <property type="protein sequence ID" value="GAA4474160.1"/>
    <property type="molecule type" value="Genomic_DNA"/>
</dbReference>
<evidence type="ECO:0000259" key="1">
    <source>
        <dbReference type="PROSITE" id="PS51674"/>
    </source>
</evidence>
<sequence length="192" mass="20674">MTPCTENPDRWLQPGEAHTWLGATWAAHACRTQCDRIVDCARDALAAGTLAGADPNTRPRVADGGIWAGVICRGDIATHQALTAIAYPDEPARAARGLACSGCQREFRRVGDDSGAGSVHRATANSPLCRGCYSKARRQGSQVWLRAAIPERCVDCQRPMTTRSNLRDGFVRHEAKGRCTSCVRASKRGKAA</sequence>
<name>A0ABP8NXP6_9NOCA</name>
<dbReference type="Proteomes" id="UP001501183">
    <property type="component" value="Unassembled WGS sequence"/>
</dbReference>
<accession>A0ABP8NXP6</accession>
<evidence type="ECO:0000313" key="2">
    <source>
        <dbReference type="EMBL" id="GAA4474160.1"/>
    </source>
</evidence>
<dbReference type="PROSITE" id="PS51674">
    <property type="entry name" value="4FE4S_WBL"/>
    <property type="match status" value="1"/>
</dbReference>
<keyword evidence="3" id="KW-1185">Reference proteome</keyword>